<evidence type="ECO:0000256" key="5">
    <source>
        <dbReference type="HAMAP-Rule" id="MF_00099"/>
    </source>
</evidence>
<comment type="function">
    <text evidence="5">Involved in chemotaxis. Part of a chemotaxis signal transduction system that modulates chemotaxis in response to various stimuli. Catalyzes the demethylation of specific methylglutamate residues introduced into the chemoreceptors (methyl-accepting chemotaxis proteins or MCP) by CheR. Also mediates the irreversible deamidation of specific glutamine residues to glutamic acid.</text>
</comment>
<comment type="domain">
    <text evidence="5">Contains a C-terminal catalytic domain, and an N-terminal region which modulates catalytic activity.</text>
</comment>
<dbReference type="STRING" id="1122213.GCA_000423365_00723"/>
<dbReference type="InterPro" id="IPR035909">
    <property type="entry name" value="CheB_C"/>
</dbReference>
<name>A0A2R4MI13_9HYPH</name>
<comment type="similarity">
    <text evidence="5">Belongs to the CheB family.</text>
</comment>
<dbReference type="CDD" id="cd16432">
    <property type="entry name" value="CheB_Rec"/>
    <property type="match status" value="1"/>
</dbReference>
<feature type="domain" description="CheB-type methylesterase" evidence="10">
    <location>
        <begin position="151"/>
        <end position="349"/>
    </location>
</feature>
<dbReference type="NCBIfam" id="NF001965">
    <property type="entry name" value="PRK00742.1"/>
    <property type="match status" value="1"/>
</dbReference>
<dbReference type="PANTHER" id="PTHR42872">
    <property type="entry name" value="PROTEIN-GLUTAMATE METHYLESTERASE/PROTEIN-GLUTAMINE GLUTAMINASE"/>
    <property type="match status" value="1"/>
</dbReference>
<dbReference type="SUPFAM" id="SSF52738">
    <property type="entry name" value="Methylesterase CheB, C-terminal domain"/>
    <property type="match status" value="1"/>
</dbReference>
<keyword evidence="12" id="KW-1185">Reference proteome</keyword>
<gene>
    <name evidence="5" type="primary">cheB</name>
    <name evidence="11" type="ORF">MXMO3_03032</name>
</gene>
<dbReference type="KEGG" id="mmyr:MXMO3_03032"/>
<evidence type="ECO:0000256" key="8">
    <source>
        <dbReference type="SAM" id="MobiDB-lite"/>
    </source>
</evidence>
<evidence type="ECO:0000259" key="9">
    <source>
        <dbReference type="PROSITE" id="PS50110"/>
    </source>
</evidence>
<dbReference type="GO" id="GO:0000156">
    <property type="term" value="F:phosphorelay response regulator activity"/>
    <property type="evidence" value="ECO:0007669"/>
    <property type="project" value="InterPro"/>
</dbReference>
<accession>A0A2R4MI13</accession>
<protein>
    <recommendedName>
        <fullName evidence="5">Protein-glutamate methylesterase/protein-glutamine glutaminase</fullName>
        <ecNumber evidence="5">3.1.1.61</ecNumber>
        <ecNumber evidence="5">3.5.1.44</ecNumber>
    </recommendedName>
</protein>
<dbReference type="HAMAP" id="MF_00099">
    <property type="entry name" value="CheB_chemtxs"/>
    <property type="match status" value="1"/>
</dbReference>
<dbReference type="NCBIfam" id="NF009206">
    <property type="entry name" value="PRK12555.1"/>
    <property type="match status" value="1"/>
</dbReference>
<keyword evidence="2 5" id="KW-0145">Chemotaxis</keyword>
<dbReference type="InterPro" id="IPR011006">
    <property type="entry name" value="CheY-like_superfamily"/>
</dbReference>
<feature type="modified residue" description="4-aspartylphosphate" evidence="5 7">
    <location>
        <position position="54"/>
    </location>
</feature>
<dbReference type="EC" id="3.1.1.61" evidence="5"/>
<proteinExistence type="inferred from homology"/>
<dbReference type="PROSITE" id="PS50122">
    <property type="entry name" value="CHEB"/>
    <property type="match status" value="1"/>
</dbReference>
<dbReference type="Pfam" id="PF00072">
    <property type="entry name" value="Response_reg"/>
    <property type="match status" value="1"/>
</dbReference>
<dbReference type="SUPFAM" id="SSF52172">
    <property type="entry name" value="CheY-like"/>
    <property type="match status" value="1"/>
</dbReference>
<dbReference type="Pfam" id="PF01339">
    <property type="entry name" value="CheB_methylest"/>
    <property type="match status" value="1"/>
</dbReference>
<reference evidence="11 12" key="1">
    <citation type="submission" date="2017-05" db="EMBL/GenBank/DDBJ databases">
        <title>Genome Analysis of Maritalea myrionectae HL2708#5.</title>
        <authorList>
            <consortium name="Cotde Inc.-PKNU"/>
            <person name="Jang D."/>
            <person name="Oh H.-M."/>
        </authorList>
    </citation>
    <scope>NUCLEOTIDE SEQUENCE [LARGE SCALE GENOMIC DNA]</scope>
    <source>
        <strain evidence="11 12">HL2708#5</strain>
    </source>
</reference>
<sequence length="353" mass="37026">MIKVLIVDDSALIRSVLQTLLSEDPNIHVVGTACDPMDARGKIKTLNPDVVTLDIEMPNMNGLAFLEKIMRLRPTPVVMISTLTQKGAQETLLALELGAVDFVAKPGHDLDGGLEQFGREVREKVIAASQSDVRGRAMARQPKGTPSTAAPVPSKVNSSRKALIAIGASTGGVEAIKTVLSGLPQDCPPVVIAQHMPPGFTERFAARLNEVSGLTVVEATDRQVVKPGHAYIAPGGAHLRVEYSSGQLKCRIGEDDVVSGHRPSVDVLFKSVAQQVGPYAVGAILTGMGKDGANGLLEMRNAGAYTIGQSQSSALIYGMPGAANSLGAVQEEAKIESIASKLIAALEAKRDAA</sequence>
<keyword evidence="1 5" id="KW-0963">Cytoplasm</keyword>
<dbReference type="AlphaFoldDB" id="A0A2R4MI13"/>
<dbReference type="InterPro" id="IPR008248">
    <property type="entry name" value="CheB-like"/>
</dbReference>
<evidence type="ECO:0000256" key="1">
    <source>
        <dbReference type="ARBA" id="ARBA00022490"/>
    </source>
</evidence>
<feature type="domain" description="Response regulatory" evidence="9">
    <location>
        <begin position="3"/>
        <end position="120"/>
    </location>
</feature>
<dbReference type="EC" id="3.5.1.44" evidence="5"/>
<dbReference type="GO" id="GO:0006935">
    <property type="term" value="P:chemotaxis"/>
    <property type="evidence" value="ECO:0007669"/>
    <property type="project" value="UniProtKB-UniRule"/>
</dbReference>
<evidence type="ECO:0000259" key="10">
    <source>
        <dbReference type="PROSITE" id="PS50122"/>
    </source>
</evidence>
<dbReference type="SMART" id="SM00448">
    <property type="entry name" value="REC"/>
    <property type="match status" value="1"/>
</dbReference>
<comment type="catalytic activity">
    <reaction evidence="4 5">
        <text>[protein]-L-glutamate 5-O-methyl ester + H2O = L-glutamyl-[protein] + methanol + H(+)</text>
        <dbReference type="Rhea" id="RHEA:23236"/>
        <dbReference type="Rhea" id="RHEA-COMP:10208"/>
        <dbReference type="Rhea" id="RHEA-COMP:10311"/>
        <dbReference type="ChEBI" id="CHEBI:15377"/>
        <dbReference type="ChEBI" id="CHEBI:15378"/>
        <dbReference type="ChEBI" id="CHEBI:17790"/>
        <dbReference type="ChEBI" id="CHEBI:29973"/>
        <dbReference type="ChEBI" id="CHEBI:82795"/>
        <dbReference type="EC" id="3.1.1.61"/>
    </reaction>
</comment>
<dbReference type="EMBL" id="CP021330">
    <property type="protein sequence ID" value="AVX05539.1"/>
    <property type="molecule type" value="Genomic_DNA"/>
</dbReference>
<dbReference type="CDD" id="cd17541">
    <property type="entry name" value="REC_CheB-like"/>
    <property type="match status" value="1"/>
</dbReference>
<evidence type="ECO:0000256" key="7">
    <source>
        <dbReference type="PROSITE-ProRule" id="PRU00169"/>
    </source>
</evidence>
<dbReference type="Proteomes" id="UP000258927">
    <property type="component" value="Chromosome"/>
</dbReference>
<dbReference type="Gene3D" id="3.40.50.180">
    <property type="entry name" value="Methylesterase CheB, C-terminal domain"/>
    <property type="match status" value="1"/>
</dbReference>
<evidence type="ECO:0000256" key="6">
    <source>
        <dbReference type="PROSITE-ProRule" id="PRU00050"/>
    </source>
</evidence>
<feature type="active site" evidence="5 6">
    <location>
        <position position="169"/>
    </location>
</feature>
<dbReference type="InterPro" id="IPR000673">
    <property type="entry name" value="Sig_transdc_resp-reg_Me-estase"/>
</dbReference>
<evidence type="ECO:0000256" key="4">
    <source>
        <dbReference type="ARBA" id="ARBA00048267"/>
    </source>
</evidence>
<dbReference type="GO" id="GO:0008984">
    <property type="term" value="F:protein-glutamate methylesterase activity"/>
    <property type="evidence" value="ECO:0007669"/>
    <property type="project" value="UniProtKB-UniRule"/>
</dbReference>
<evidence type="ECO:0000313" key="12">
    <source>
        <dbReference type="Proteomes" id="UP000258927"/>
    </source>
</evidence>
<dbReference type="PANTHER" id="PTHR42872:SF6">
    <property type="entry name" value="PROTEIN-GLUTAMATE METHYLESTERASE_PROTEIN-GLUTAMINE GLUTAMINASE"/>
    <property type="match status" value="1"/>
</dbReference>
<feature type="active site" evidence="5 6">
    <location>
        <position position="291"/>
    </location>
</feature>
<evidence type="ECO:0000313" key="11">
    <source>
        <dbReference type="EMBL" id="AVX05539.1"/>
    </source>
</evidence>
<comment type="subcellular location">
    <subcellularLocation>
        <location evidence="5">Cytoplasm</location>
    </subcellularLocation>
</comment>
<evidence type="ECO:0000256" key="2">
    <source>
        <dbReference type="ARBA" id="ARBA00022500"/>
    </source>
</evidence>
<dbReference type="PIRSF" id="PIRSF000876">
    <property type="entry name" value="RR_chemtxs_CheB"/>
    <property type="match status" value="1"/>
</dbReference>
<dbReference type="Gene3D" id="3.40.50.2300">
    <property type="match status" value="1"/>
</dbReference>
<organism evidence="11 12">
    <name type="scientific">Maritalea myrionectae</name>
    <dbReference type="NCBI Taxonomy" id="454601"/>
    <lineage>
        <taxon>Bacteria</taxon>
        <taxon>Pseudomonadati</taxon>
        <taxon>Pseudomonadota</taxon>
        <taxon>Alphaproteobacteria</taxon>
        <taxon>Hyphomicrobiales</taxon>
        <taxon>Devosiaceae</taxon>
        <taxon>Maritalea</taxon>
    </lineage>
</organism>
<keyword evidence="5 7" id="KW-0597">Phosphoprotein</keyword>
<comment type="PTM">
    <text evidence="5">Phosphorylated by CheA. Phosphorylation of the N-terminal regulatory domain activates the methylesterase activity.</text>
</comment>
<dbReference type="PROSITE" id="PS50110">
    <property type="entry name" value="RESPONSE_REGULATORY"/>
    <property type="match status" value="1"/>
</dbReference>
<keyword evidence="3 5" id="KW-0378">Hydrolase</keyword>
<dbReference type="GO" id="GO:0005737">
    <property type="term" value="C:cytoplasm"/>
    <property type="evidence" value="ECO:0007669"/>
    <property type="project" value="UniProtKB-SubCell"/>
</dbReference>
<dbReference type="InterPro" id="IPR001789">
    <property type="entry name" value="Sig_transdc_resp-reg_receiver"/>
</dbReference>
<comment type="catalytic activity">
    <reaction evidence="5">
        <text>L-glutaminyl-[protein] + H2O = L-glutamyl-[protein] + NH4(+)</text>
        <dbReference type="Rhea" id="RHEA:16441"/>
        <dbReference type="Rhea" id="RHEA-COMP:10207"/>
        <dbReference type="Rhea" id="RHEA-COMP:10208"/>
        <dbReference type="ChEBI" id="CHEBI:15377"/>
        <dbReference type="ChEBI" id="CHEBI:28938"/>
        <dbReference type="ChEBI" id="CHEBI:29973"/>
        <dbReference type="ChEBI" id="CHEBI:30011"/>
        <dbReference type="EC" id="3.5.1.44"/>
    </reaction>
</comment>
<evidence type="ECO:0000256" key="3">
    <source>
        <dbReference type="ARBA" id="ARBA00022801"/>
    </source>
</evidence>
<feature type="region of interest" description="Disordered" evidence="8">
    <location>
        <begin position="131"/>
        <end position="154"/>
    </location>
</feature>
<dbReference type="RefSeq" id="WP_027833893.1">
    <property type="nucleotide sequence ID" value="NZ_CP021330.1"/>
</dbReference>
<dbReference type="GO" id="GO:0050568">
    <property type="term" value="F:protein-glutamine glutaminase activity"/>
    <property type="evidence" value="ECO:0007669"/>
    <property type="project" value="UniProtKB-UniRule"/>
</dbReference>
<feature type="active site" evidence="5 6">
    <location>
        <position position="195"/>
    </location>
</feature>